<dbReference type="GO" id="GO:0030246">
    <property type="term" value="F:carbohydrate binding"/>
    <property type="evidence" value="ECO:0007669"/>
    <property type="project" value="UniProtKB-ARBA"/>
</dbReference>
<dbReference type="Proteomes" id="UP000193228">
    <property type="component" value="Unassembled WGS sequence"/>
</dbReference>
<dbReference type="Gene3D" id="3.40.50.2300">
    <property type="match status" value="2"/>
</dbReference>
<evidence type="ECO:0000259" key="5">
    <source>
        <dbReference type="Pfam" id="PF13407"/>
    </source>
</evidence>
<organism evidence="6 7">
    <name type="scientific">Paraburkholderia susongensis</name>
    <dbReference type="NCBI Taxonomy" id="1515439"/>
    <lineage>
        <taxon>Bacteria</taxon>
        <taxon>Pseudomonadati</taxon>
        <taxon>Pseudomonadota</taxon>
        <taxon>Betaproteobacteria</taxon>
        <taxon>Burkholderiales</taxon>
        <taxon>Burkholderiaceae</taxon>
        <taxon>Paraburkholderia</taxon>
    </lineage>
</organism>
<evidence type="ECO:0000313" key="7">
    <source>
        <dbReference type="Proteomes" id="UP000193228"/>
    </source>
</evidence>
<feature type="chain" id="PRO_5012259567" evidence="4">
    <location>
        <begin position="23"/>
        <end position="305"/>
    </location>
</feature>
<protein>
    <submittedName>
        <fullName evidence="6">Ribose transport system substrate-binding protein</fullName>
    </submittedName>
</protein>
<dbReference type="EMBL" id="FXAT01000016">
    <property type="protein sequence ID" value="SMG60375.1"/>
    <property type="molecule type" value="Genomic_DNA"/>
</dbReference>
<reference evidence="7" key="1">
    <citation type="submission" date="2017-04" db="EMBL/GenBank/DDBJ databases">
        <authorList>
            <person name="Varghese N."/>
            <person name="Submissions S."/>
        </authorList>
    </citation>
    <scope>NUCLEOTIDE SEQUENCE [LARGE SCALE GENOMIC DNA]</scope>
    <source>
        <strain evidence="7">LMG 29540</strain>
    </source>
</reference>
<dbReference type="CDD" id="cd06321">
    <property type="entry name" value="PBP1_ABC_sugar_binding-like"/>
    <property type="match status" value="1"/>
</dbReference>
<dbReference type="InterPro" id="IPR028082">
    <property type="entry name" value="Peripla_BP_I"/>
</dbReference>
<dbReference type="OrthoDB" id="9813037at2"/>
<name>A0A1X7M2Q5_9BURK</name>
<dbReference type="RefSeq" id="WP_085489288.1">
    <property type="nucleotide sequence ID" value="NZ_FXAT01000016.1"/>
</dbReference>
<dbReference type="SUPFAM" id="SSF53822">
    <property type="entry name" value="Periplasmic binding protein-like I"/>
    <property type="match status" value="1"/>
</dbReference>
<evidence type="ECO:0000256" key="3">
    <source>
        <dbReference type="ARBA" id="ARBA00022729"/>
    </source>
</evidence>
<gene>
    <name evidence="6" type="ORF">SAMN06265784_11640</name>
</gene>
<feature type="domain" description="Periplasmic binding protein" evidence="5">
    <location>
        <begin position="31"/>
        <end position="277"/>
    </location>
</feature>
<dbReference type="PANTHER" id="PTHR46847">
    <property type="entry name" value="D-ALLOSE-BINDING PERIPLASMIC PROTEIN-RELATED"/>
    <property type="match status" value="1"/>
</dbReference>
<comment type="subcellular location">
    <subcellularLocation>
        <location evidence="1">Cell envelope</location>
    </subcellularLocation>
</comment>
<evidence type="ECO:0000256" key="2">
    <source>
        <dbReference type="ARBA" id="ARBA00007639"/>
    </source>
</evidence>
<keyword evidence="3 4" id="KW-0732">Signal</keyword>
<sequence>MNKLVRTTLVAAALGCAATVHAETQKPPIRIGVSFQEMNNPYFVLMKQTVEEMAGTIGATVVVTDARHDVSKQMNDVEDMLQKKIDILLLNPTDSTGVQSAVRAAKKAGVMVVTVDANAEGPVDSYVGSKNTDAGRVSCDYLAKSIGGKGDVAILDGIPVIPILQRVKGCKEALAKYPGIKIVATQNGKQERATALTVTENMLAANPNLKGIFSVNDGGAMGALAAIESSGKDVKLTSVDGAPEVIKAMQKPGSKLVATAAQFPRDEIRIAMGIALAKYWGANVPSSVPVDVKLIDAAGAKTFSW</sequence>
<accession>A0A1X7M2Q5</accession>
<dbReference type="Pfam" id="PF13407">
    <property type="entry name" value="Peripla_BP_4"/>
    <property type="match status" value="1"/>
</dbReference>
<evidence type="ECO:0000256" key="4">
    <source>
        <dbReference type="SAM" id="SignalP"/>
    </source>
</evidence>
<comment type="similarity">
    <text evidence="2">Belongs to the bacterial solute-binding protein 2 family.</text>
</comment>
<dbReference type="STRING" id="1515439.SAMN06265784_11640"/>
<keyword evidence="7" id="KW-1185">Reference proteome</keyword>
<dbReference type="PANTHER" id="PTHR46847:SF1">
    <property type="entry name" value="D-ALLOSE-BINDING PERIPLASMIC PROTEIN-RELATED"/>
    <property type="match status" value="1"/>
</dbReference>
<proteinExistence type="inferred from homology"/>
<dbReference type="InterPro" id="IPR025997">
    <property type="entry name" value="SBP_2_dom"/>
</dbReference>
<dbReference type="GO" id="GO:0030313">
    <property type="term" value="C:cell envelope"/>
    <property type="evidence" value="ECO:0007669"/>
    <property type="project" value="UniProtKB-SubCell"/>
</dbReference>
<dbReference type="AlphaFoldDB" id="A0A1X7M2Q5"/>
<evidence type="ECO:0000256" key="1">
    <source>
        <dbReference type="ARBA" id="ARBA00004196"/>
    </source>
</evidence>
<feature type="signal peptide" evidence="4">
    <location>
        <begin position="1"/>
        <end position="22"/>
    </location>
</feature>
<evidence type="ECO:0000313" key="6">
    <source>
        <dbReference type="EMBL" id="SMG60375.1"/>
    </source>
</evidence>